<evidence type="ECO:0000256" key="1">
    <source>
        <dbReference type="ARBA" id="ARBA00023002"/>
    </source>
</evidence>
<dbReference type="Gene3D" id="3.90.180.10">
    <property type="entry name" value="Medium-chain alcohol dehydrogenases, catalytic domain"/>
    <property type="match status" value="1"/>
</dbReference>
<dbReference type="SMART" id="SM00829">
    <property type="entry name" value="PKS_ER"/>
    <property type="match status" value="1"/>
</dbReference>
<dbReference type="Gene3D" id="3.40.50.720">
    <property type="entry name" value="NAD(P)-binding Rossmann-like Domain"/>
    <property type="match status" value="1"/>
</dbReference>
<dbReference type="CDD" id="cd05288">
    <property type="entry name" value="PGDH"/>
    <property type="match status" value="1"/>
</dbReference>
<keyword evidence="4" id="KW-1185">Reference proteome</keyword>
<dbReference type="PANTHER" id="PTHR43205:SF19">
    <property type="entry name" value="ENOYL REDUCTASE (ER) DOMAIN-CONTAINING PROTEIN"/>
    <property type="match status" value="1"/>
</dbReference>
<evidence type="ECO:0000313" key="4">
    <source>
        <dbReference type="Proteomes" id="UP000800235"/>
    </source>
</evidence>
<proteinExistence type="predicted"/>
<dbReference type="InterPro" id="IPR041694">
    <property type="entry name" value="ADH_N_2"/>
</dbReference>
<accession>A0A9P4NMQ7</accession>
<dbReference type="InterPro" id="IPR011032">
    <property type="entry name" value="GroES-like_sf"/>
</dbReference>
<dbReference type="GO" id="GO:0016628">
    <property type="term" value="F:oxidoreductase activity, acting on the CH-CH group of donors, NAD or NADP as acceptor"/>
    <property type="evidence" value="ECO:0007669"/>
    <property type="project" value="InterPro"/>
</dbReference>
<dbReference type="PANTHER" id="PTHR43205">
    <property type="entry name" value="PROSTAGLANDIN REDUCTASE"/>
    <property type="match status" value="1"/>
</dbReference>
<dbReference type="SUPFAM" id="SSF50129">
    <property type="entry name" value="GroES-like"/>
    <property type="match status" value="1"/>
</dbReference>
<dbReference type="InterPro" id="IPR036291">
    <property type="entry name" value="NAD(P)-bd_dom_sf"/>
</dbReference>
<dbReference type="SUPFAM" id="SSF51735">
    <property type="entry name" value="NAD(P)-binding Rossmann-fold domains"/>
    <property type="match status" value="1"/>
</dbReference>
<dbReference type="Pfam" id="PF00107">
    <property type="entry name" value="ADH_zinc_N"/>
    <property type="match status" value="1"/>
</dbReference>
<evidence type="ECO:0000313" key="3">
    <source>
        <dbReference type="EMBL" id="KAF2427810.1"/>
    </source>
</evidence>
<organism evidence="3 4">
    <name type="scientific">Tothia fuscella</name>
    <dbReference type="NCBI Taxonomy" id="1048955"/>
    <lineage>
        <taxon>Eukaryota</taxon>
        <taxon>Fungi</taxon>
        <taxon>Dikarya</taxon>
        <taxon>Ascomycota</taxon>
        <taxon>Pezizomycotina</taxon>
        <taxon>Dothideomycetes</taxon>
        <taxon>Pleosporomycetidae</taxon>
        <taxon>Venturiales</taxon>
        <taxon>Cylindrosympodiaceae</taxon>
        <taxon>Tothia</taxon>
    </lineage>
</organism>
<name>A0A9P4NMQ7_9PEZI</name>
<dbReference type="InterPro" id="IPR013149">
    <property type="entry name" value="ADH-like_C"/>
</dbReference>
<keyword evidence="1" id="KW-0560">Oxidoreductase</keyword>
<dbReference type="OrthoDB" id="809632at2759"/>
<comment type="caution">
    <text evidence="3">The sequence shown here is derived from an EMBL/GenBank/DDBJ whole genome shotgun (WGS) entry which is preliminary data.</text>
</comment>
<dbReference type="AlphaFoldDB" id="A0A9P4NMQ7"/>
<dbReference type="InterPro" id="IPR045010">
    <property type="entry name" value="MDR_fam"/>
</dbReference>
<gene>
    <name evidence="3" type="ORF">EJ08DRAFT_332569</name>
</gene>
<dbReference type="Proteomes" id="UP000800235">
    <property type="component" value="Unassembled WGS sequence"/>
</dbReference>
<dbReference type="InterPro" id="IPR020843">
    <property type="entry name" value="ER"/>
</dbReference>
<reference evidence="3" key="1">
    <citation type="journal article" date="2020" name="Stud. Mycol.">
        <title>101 Dothideomycetes genomes: a test case for predicting lifestyles and emergence of pathogens.</title>
        <authorList>
            <person name="Haridas S."/>
            <person name="Albert R."/>
            <person name="Binder M."/>
            <person name="Bloem J."/>
            <person name="Labutti K."/>
            <person name="Salamov A."/>
            <person name="Andreopoulos B."/>
            <person name="Baker S."/>
            <person name="Barry K."/>
            <person name="Bills G."/>
            <person name="Bluhm B."/>
            <person name="Cannon C."/>
            <person name="Castanera R."/>
            <person name="Culley D."/>
            <person name="Daum C."/>
            <person name="Ezra D."/>
            <person name="Gonzalez J."/>
            <person name="Henrissat B."/>
            <person name="Kuo A."/>
            <person name="Liang C."/>
            <person name="Lipzen A."/>
            <person name="Lutzoni F."/>
            <person name="Magnuson J."/>
            <person name="Mondo S."/>
            <person name="Nolan M."/>
            <person name="Ohm R."/>
            <person name="Pangilinan J."/>
            <person name="Park H.-J."/>
            <person name="Ramirez L."/>
            <person name="Alfaro M."/>
            <person name="Sun H."/>
            <person name="Tritt A."/>
            <person name="Yoshinaga Y."/>
            <person name="Zwiers L.-H."/>
            <person name="Turgeon B."/>
            <person name="Goodwin S."/>
            <person name="Spatafora J."/>
            <person name="Crous P."/>
            <person name="Grigoriev I."/>
        </authorList>
    </citation>
    <scope>NUCLEOTIDE SEQUENCE</scope>
    <source>
        <strain evidence="3">CBS 130266</strain>
    </source>
</reference>
<dbReference type="Pfam" id="PF16884">
    <property type="entry name" value="ADH_N_2"/>
    <property type="match status" value="1"/>
</dbReference>
<sequence length="351" mass="38091">MTPTNSRHWVLSNKPTGLPILDGPDATFQLETKSLPPVEDDQVLLKVLYWSNDPAQRLWIDPNISPDRLYVDPVEMGYTMRSYSCICEVLQSQWTNISVGSIVMADVGWCEYAVVPAGDCIPVQPIAGLEPTHYISLFGLAGVTAYYGLVDIAKTGADDAVVISGAAGAVGSNAVQVAKHVLDCKKVIGIAGTDAKCRWVESLGADICVNYKGTDFQKHLGEATNGFVEVFFDNVGEEVLDFMLTRVKKNGRIAACGAIASYNGTVTGGIKNWYQVIAMRLQIRGMVVTDAIPTGRFSAIVDLLKQGYRDGKIKATEQGMTVVPTSFEDVPKTWMRLFDGRGSGKLLTQLV</sequence>
<evidence type="ECO:0000259" key="2">
    <source>
        <dbReference type="SMART" id="SM00829"/>
    </source>
</evidence>
<protein>
    <submittedName>
        <fullName evidence="3">NAD(P)-binding protein</fullName>
    </submittedName>
</protein>
<dbReference type="EMBL" id="MU007057">
    <property type="protein sequence ID" value="KAF2427810.1"/>
    <property type="molecule type" value="Genomic_DNA"/>
</dbReference>
<feature type="domain" description="Enoyl reductase (ER)" evidence="2">
    <location>
        <begin position="23"/>
        <end position="348"/>
    </location>
</feature>